<keyword evidence="4 9" id="KW-0812">Transmembrane</keyword>
<evidence type="ECO:0000259" key="11">
    <source>
        <dbReference type="PROSITE" id="PS50893"/>
    </source>
</evidence>
<dbReference type="GO" id="GO:0140359">
    <property type="term" value="F:ABC-type transporter activity"/>
    <property type="evidence" value="ECO:0007669"/>
    <property type="project" value="InterPro"/>
</dbReference>
<protein>
    <submittedName>
        <fullName evidence="12">ABC transporter family protein</fullName>
    </submittedName>
</protein>
<dbReference type="CDD" id="cd00060">
    <property type="entry name" value="FHA"/>
    <property type="match status" value="2"/>
</dbReference>
<feature type="transmembrane region" description="Helical" evidence="9">
    <location>
        <begin position="748"/>
        <end position="775"/>
    </location>
</feature>
<keyword evidence="5" id="KW-0547">Nucleotide-binding</keyword>
<dbReference type="InterPro" id="IPR017871">
    <property type="entry name" value="ABC_transporter-like_CS"/>
</dbReference>
<dbReference type="InterPro" id="IPR027417">
    <property type="entry name" value="P-loop_NTPase"/>
</dbReference>
<feature type="transmembrane region" description="Helical" evidence="9">
    <location>
        <begin position="571"/>
        <end position="592"/>
    </location>
</feature>
<dbReference type="AlphaFoldDB" id="H0E4N1"/>
<feature type="transmembrane region" description="Helical" evidence="9">
    <location>
        <begin position="684"/>
        <end position="706"/>
    </location>
</feature>
<feature type="transmembrane region" description="Helical" evidence="9">
    <location>
        <begin position="647"/>
        <end position="672"/>
    </location>
</feature>
<keyword evidence="8 9" id="KW-0472">Membrane</keyword>
<evidence type="ECO:0000256" key="4">
    <source>
        <dbReference type="ARBA" id="ARBA00022692"/>
    </source>
</evidence>
<evidence type="ECO:0000259" key="10">
    <source>
        <dbReference type="PROSITE" id="PS50006"/>
    </source>
</evidence>
<keyword evidence="13" id="KW-1185">Reference proteome</keyword>
<dbReference type="PANTHER" id="PTHR48041">
    <property type="entry name" value="ABC TRANSPORTER G FAMILY MEMBER 28"/>
    <property type="match status" value="1"/>
</dbReference>
<dbReference type="InterPro" id="IPR050352">
    <property type="entry name" value="ABCG_transporters"/>
</dbReference>
<evidence type="ECO:0000256" key="5">
    <source>
        <dbReference type="ARBA" id="ARBA00022741"/>
    </source>
</evidence>
<organism evidence="12 13">
    <name type="scientific">Patulibacter medicamentivorans</name>
    <dbReference type="NCBI Taxonomy" id="1097667"/>
    <lineage>
        <taxon>Bacteria</taxon>
        <taxon>Bacillati</taxon>
        <taxon>Actinomycetota</taxon>
        <taxon>Thermoleophilia</taxon>
        <taxon>Solirubrobacterales</taxon>
        <taxon>Patulibacteraceae</taxon>
        <taxon>Patulibacter</taxon>
    </lineage>
</organism>
<dbReference type="GO" id="GO:0016020">
    <property type="term" value="C:membrane"/>
    <property type="evidence" value="ECO:0007669"/>
    <property type="project" value="UniProtKB-SubCell"/>
</dbReference>
<dbReference type="PANTHER" id="PTHR48041:SF139">
    <property type="entry name" value="PROTEIN SCARLET"/>
    <property type="match status" value="1"/>
</dbReference>
<dbReference type="InterPro" id="IPR003439">
    <property type="entry name" value="ABC_transporter-like_ATP-bd"/>
</dbReference>
<dbReference type="PROSITE" id="PS50893">
    <property type="entry name" value="ABC_TRANSPORTER_2"/>
    <property type="match status" value="1"/>
</dbReference>
<feature type="transmembrane region" description="Helical" evidence="9">
    <location>
        <begin position="612"/>
        <end position="635"/>
    </location>
</feature>
<evidence type="ECO:0000256" key="2">
    <source>
        <dbReference type="ARBA" id="ARBA00022448"/>
    </source>
</evidence>
<dbReference type="PROSITE" id="PS50006">
    <property type="entry name" value="FHA_DOMAIN"/>
    <property type="match status" value="1"/>
</dbReference>
<dbReference type="Pfam" id="PF00498">
    <property type="entry name" value="FHA"/>
    <property type="match status" value="1"/>
</dbReference>
<dbReference type="SUPFAM" id="SSF52540">
    <property type="entry name" value="P-loop containing nucleoside triphosphate hydrolases"/>
    <property type="match status" value="1"/>
</dbReference>
<evidence type="ECO:0000256" key="6">
    <source>
        <dbReference type="ARBA" id="ARBA00022840"/>
    </source>
</evidence>
<proteinExistence type="predicted"/>
<dbReference type="InterPro" id="IPR003593">
    <property type="entry name" value="AAA+_ATPase"/>
</dbReference>
<name>H0E4N1_9ACTN</name>
<dbReference type="Gene3D" id="2.60.200.20">
    <property type="match status" value="2"/>
</dbReference>
<dbReference type="RefSeq" id="WP_007573463.1">
    <property type="nucleotide sequence ID" value="NZ_AGUD01000111.1"/>
</dbReference>
<evidence type="ECO:0000313" key="13">
    <source>
        <dbReference type="Proteomes" id="UP000005143"/>
    </source>
</evidence>
<dbReference type="Pfam" id="PF00005">
    <property type="entry name" value="ABC_tran"/>
    <property type="match status" value="1"/>
</dbReference>
<keyword evidence="2" id="KW-0813">Transport</keyword>
<evidence type="ECO:0000256" key="9">
    <source>
        <dbReference type="SAM" id="Phobius"/>
    </source>
</evidence>
<dbReference type="InterPro" id="IPR013525">
    <property type="entry name" value="ABC2_TM"/>
</dbReference>
<dbReference type="PROSITE" id="PS00211">
    <property type="entry name" value="ABC_TRANSPORTER_1"/>
    <property type="match status" value="1"/>
</dbReference>
<dbReference type="EMBL" id="AGUD01000111">
    <property type="protein sequence ID" value="EHN11360.1"/>
    <property type="molecule type" value="Genomic_DNA"/>
</dbReference>
<sequence length="783" mass="82355">MPPSTSGDDEIEVVLRPRAADGGQEPALLIQGRRIPIPPGGLVVGTDPAGALALGTAEADVHDPALQLDRHGSRVDLRSLDARTGVVLGGERLADDERPLQDGERLEVGGHTLFFVSDRHGDTIAVPGAAAATAEVVSANLALDRDVLRLGSDPGCDVVLAHPTVSPLHAEIRTSPSRPGVAIVRDRSGSGAGLRVNGSLVRAADLQIGDEIAIGPYRLIFDGSLLHTREDAGALRLDAEGVSVVAGGRTILQPTWLSVRPGEVVAIIGESGAGKSTLMTALCGVRQASGGRVTVNGEPLETRLSDIGFVPQDDIVHRDLTVSEALGYAAELRLPQDASRQQRDAAVAQVLDEVGLGEHAGKRIGALSGGQRKRVGVATELVSRPGLLFLDEPTTGLDAGLERRLMLLLRDLADAGRGVMLVTHATRSLHLCDKLCVMGRGGVLCYLGPPDRAPAFFGVETADEIYEALDRTPAEQWHQAFLASEHARASWDGPVAPAAAPARQPRPRALPQWWMLTRRYVKLTLRDRRTLVTNVAQVPVLALLTAILFHADVFRHDGPPGAMEASASTQLLFLVVTISIWFGAIGAAREIVKERAVLRRELAVGARVPAYVVSKLVVQGAIVALQIVALTAIVFGLRPLHEGAGTVAVVVGLLVVGGLTAVAMGLVVSALARSEDQASSFIPLILVPQLLFSGALVSVAQMTAVLKPISGLAFAQWSFAGVGSAIDMNERIARDPVFARASRYGPDFFGLAPGAAAAILIGFGLLFAVAAAVLVDRRVRHAE</sequence>
<gene>
    <name evidence="12" type="ORF">PAI11_17620</name>
</gene>
<evidence type="ECO:0000256" key="7">
    <source>
        <dbReference type="ARBA" id="ARBA00022989"/>
    </source>
</evidence>
<keyword evidence="6" id="KW-0067">ATP-binding</keyword>
<dbReference type="InterPro" id="IPR008984">
    <property type="entry name" value="SMAD_FHA_dom_sf"/>
</dbReference>
<comment type="subcellular location">
    <subcellularLocation>
        <location evidence="1">Membrane</location>
        <topology evidence="1">Multi-pass membrane protein</topology>
    </subcellularLocation>
</comment>
<evidence type="ECO:0000256" key="1">
    <source>
        <dbReference type="ARBA" id="ARBA00004141"/>
    </source>
</evidence>
<dbReference type="SUPFAM" id="SSF49879">
    <property type="entry name" value="SMAD/FHA domain"/>
    <property type="match status" value="2"/>
</dbReference>
<feature type="domain" description="FHA" evidence="10">
    <location>
        <begin position="148"/>
        <end position="201"/>
    </location>
</feature>
<dbReference type="SMART" id="SM00240">
    <property type="entry name" value="FHA"/>
    <property type="match status" value="1"/>
</dbReference>
<dbReference type="GO" id="GO:0005524">
    <property type="term" value="F:ATP binding"/>
    <property type="evidence" value="ECO:0007669"/>
    <property type="project" value="UniProtKB-KW"/>
</dbReference>
<dbReference type="Proteomes" id="UP000005143">
    <property type="component" value="Unassembled WGS sequence"/>
</dbReference>
<dbReference type="GO" id="GO:0016887">
    <property type="term" value="F:ATP hydrolysis activity"/>
    <property type="evidence" value="ECO:0007669"/>
    <property type="project" value="InterPro"/>
</dbReference>
<feature type="domain" description="ABC transporter" evidence="11">
    <location>
        <begin position="237"/>
        <end position="465"/>
    </location>
</feature>
<evidence type="ECO:0000313" key="12">
    <source>
        <dbReference type="EMBL" id="EHN11360.1"/>
    </source>
</evidence>
<dbReference type="SMART" id="SM00382">
    <property type="entry name" value="AAA"/>
    <property type="match status" value="1"/>
</dbReference>
<comment type="caution">
    <text evidence="12">The sequence shown here is derived from an EMBL/GenBank/DDBJ whole genome shotgun (WGS) entry which is preliminary data.</text>
</comment>
<reference evidence="12 13" key="1">
    <citation type="journal article" date="2013" name="Biodegradation">
        <title>Quantitative proteomic analysis of ibuprofen-degrading Patulibacter sp. strain I11.</title>
        <authorList>
            <person name="Almeida B."/>
            <person name="Kjeldal H."/>
            <person name="Lolas I."/>
            <person name="Knudsen A.D."/>
            <person name="Carvalho G."/>
            <person name="Nielsen K.L."/>
            <person name="Barreto Crespo M.T."/>
            <person name="Stensballe A."/>
            <person name="Nielsen J.L."/>
        </authorList>
    </citation>
    <scope>NUCLEOTIDE SEQUENCE [LARGE SCALE GENOMIC DNA]</scope>
    <source>
        <strain evidence="12 13">I11</strain>
    </source>
</reference>
<dbReference type="Pfam" id="PF01061">
    <property type="entry name" value="ABC2_membrane"/>
    <property type="match status" value="1"/>
</dbReference>
<keyword evidence="3" id="KW-0597">Phosphoprotein</keyword>
<evidence type="ECO:0000256" key="8">
    <source>
        <dbReference type="ARBA" id="ARBA00023136"/>
    </source>
</evidence>
<accession>H0E4N1</accession>
<keyword evidence="7 9" id="KW-1133">Transmembrane helix</keyword>
<dbReference type="InterPro" id="IPR000253">
    <property type="entry name" value="FHA_dom"/>
</dbReference>
<evidence type="ECO:0000256" key="3">
    <source>
        <dbReference type="ARBA" id="ARBA00022553"/>
    </source>
</evidence>
<dbReference type="Gene3D" id="3.40.50.300">
    <property type="entry name" value="P-loop containing nucleotide triphosphate hydrolases"/>
    <property type="match status" value="1"/>
</dbReference>